<evidence type="ECO:0000313" key="1">
    <source>
        <dbReference type="EMBL" id="HJG85630.1"/>
    </source>
</evidence>
<dbReference type="RefSeq" id="WP_304247231.1">
    <property type="nucleotide sequence ID" value="NZ_DYUC01000011.1"/>
</dbReference>
<comment type="caution">
    <text evidence="1">The sequence shown here is derived from an EMBL/GenBank/DDBJ whole genome shotgun (WGS) entry which is preliminary data.</text>
</comment>
<sequence>MSLQDWPEWVDYIPFNRKYRPRVLEQAHIVTVFNACCGKPGEVTQEQIDRAWRGQIACPCCGRWSLFSICLPDGTLPWEESAGGQ</sequence>
<proteinExistence type="predicted"/>
<dbReference type="AlphaFoldDB" id="A0A921MJJ3"/>
<name>A0A921MJJ3_9FIRM</name>
<reference evidence="1" key="1">
    <citation type="journal article" date="2021" name="PeerJ">
        <title>Extensive microbial diversity within the chicken gut microbiome revealed by metagenomics and culture.</title>
        <authorList>
            <person name="Gilroy R."/>
            <person name="Ravi A."/>
            <person name="Getino M."/>
            <person name="Pursley I."/>
            <person name="Horton D.L."/>
            <person name="Alikhan N.F."/>
            <person name="Baker D."/>
            <person name="Gharbi K."/>
            <person name="Hall N."/>
            <person name="Watson M."/>
            <person name="Adriaenssens E.M."/>
            <person name="Foster-Nyarko E."/>
            <person name="Jarju S."/>
            <person name="Secka A."/>
            <person name="Antonio M."/>
            <person name="Oren A."/>
            <person name="Chaudhuri R.R."/>
            <person name="La Ragione R."/>
            <person name="Hildebrand F."/>
            <person name="Pallen M.J."/>
        </authorList>
    </citation>
    <scope>NUCLEOTIDE SEQUENCE</scope>
    <source>
        <strain evidence="1">CHK179-5677</strain>
    </source>
</reference>
<accession>A0A921MJJ3</accession>
<evidence type="ECO:0000313" key="2">
    <source>
        <dbReference type="Proteomes" id="UP000760668"/>
    </source>
</evidence>
<dbReference type="Proteomes" id="UP000760668">
    <property type="component" value="Unassembled WGS sequence"/>
</dbReference>
<dbReference type="EMBL" id="DYUC01000011">
    <property type="protein sequence ID" value="HJG85630.1"/>
    <property type="molecule type" value="Genomic_DNA"/>
</dbReference>
<reference evidence="1" key="2">
    <citation type="submission" date="2021-09" db="EMBL/GenBank/DDBJ databases">
        <authorList>
            <person name="Gilroy R."/>
        </authorList>
    </citation>
    <scope>NUCLEOTIDE SEQUENCE</scope>
    <source>
        <strain evidence="1">CHK179-5677</strain>
    </source>
</reference>
<gene>
    <name evidence="1" type="ORF">K8V01_01165</name>
</gene>
<protein>
    <submittedName>
        <fullName evidence="1">Uncharacterized protein</fullName>
    </submittedName>
</protein>
<organism evidence="1 2">
    <name type="scientific">Pseudoflavonifractor capillosus</name>
    <dbReference type="NCBI Taxonomy" id="106588"/>
    <lineage>
        <taxon>Bacteria</taxon>
        <taxon>Bacillati</taxon>
        <taxon>Bacillota</taxon>
        <taxon>Clostridia</taxon>
        <taxon>Eubacteriales</taxon>
        <taxon>Oscillospiraceae</taxon>
        <taxon>Pseudoflavonifractor</taxon>
    </lineage>
</organism>